<keyword evidence="5" id="KW-0539">Nucleus</keyword>
<evidence type="ECO:0000256" key="4">
    <source>
        <dbReference type="ARBA" id="ARBA00023125"/>
    </source>
</evidence>
<accession>A0ABQ9IRX5</accession>
<comment type="caution">
    <text evidence="8">The sequence shown here is derived from an EMBL/GenBank/DDBJ whole genome shotgun (WGS) entry which is preliminary data.</text>
</comment>
<keyword evidence="2" id="KW-0479">Metal-binding</keyword>
<evidence type="ECO:0000259" key="7">
    <source>
        <dbReference type="PROSITE" id="PS51084"/>
    </source>
</evidence>
<dbReference type="Gene3D" id="3.30.428.10">
    <property type="entry name" value="HIT-like"/>
    <property type="match status" value="1"/>
</dbReference>
<evidence type="ECO:0000256" key="6">
    <source>
        <dbReference type="PROSITE-ProRule" id="PRU00464"/>
    </source>
</evidence>
<evidence type="ECO:0000313" key="9">
    <source>
        <dbReference type="Proteomes" id="UP001162164"/>
    </source>
</evidence>
<gene>
    <name evidence="8" type="ORF">NQ317_015485</name>
</gene>
<dbReference type="InterPro" id="IPR036265">
    <property type="entry name" value="HIT-like_sf"/>
</dbReference>
<evidence type="ECO:0000313" key="8">
    <source>
        <dbReference type="EMBL" id="KAJ8963028.1"/>
    </source>
</evidence>
<dbReference type="EMBL" id="JAPWTJ010003070">
    <property type="protein sequence ID" value="KAJ8963028.1"/>
    <property type="molecule type" value="Genomic_DNA"/>
</dbReference>
<keyword evidence="9" id="KW-1185">Reference proteome</keyword>
<dbReference type="InterPro" id="IPR011146">
    <property type="entry name" value="HIT-like"/>
</dbReference>
<name>A0ABQ9IRX5_9CUCU</name>
<protein>
    <recommendedName>
        <fullName evidence="7">HIT domain-containing protein</fullName>
    </recommendedName>
</protein>
<sequence>MPKRKLSEGEHPEKFKTSGHWSLGLLKTMEDPKFIVQSDNLTTVIKDAYPKAEFHYLVLPKQNLSNLKEITKEHITLLEHMDRVAKELITDHKHKSKTFKIGYHAEASMFRLHLHVISDDMNSICLKTKKHWNSFNSDFFLKSSDILLDVKEHGKVILPSKDACKKYMELPLKCHKCDYKPKKYPRLKKTHFKTFEIKFKYRLVLLKFGRCLD</sequence>
<dbReference type="Pfam" id="PF11969">
    <property type="entry name" value="DcpS_C"/>
    <property type="match status" value="1"/>
</dbReference>
<dbReference type="Proteomes" id="UP001162164">
    <property type="component" value="Unassembled WGS sequence"/>
</dbReference>
<evidence type="ECO:0000256" key="1">
    <source>
        <dbReference type="ARBA" id="ARBA00004123"/>
    </source>
</evidence>
<dbReference type="PANTHER" id="PTHR12486:SF4">
    <property type="entry name" value="APRATAXIN"/>
    <property type="match status" value="1"/>
</dbReference>
<dbReference type="InterPro" id="IPR032566">
    <property type="entry name" value="Znf-C2HE"/>
</dbReference>
<comment type="subcellular location">
    <subcellularLocation>
        <location evidence="1">Nucleus</location>
    </subcellularLocation>
</comment>
<dbReference type="PROSITE" id="PS51084">
    <property type="entry name" value="HIT_2"/>
    <property type="match status" value="1"/>
</dbReference>
<feature type="domain" description="HIT" evidence="7">
    <location>
        <begin position="22"/>
        <end position="126"/>
    </location>
</feature>
<dbReference type="PANTHER" id="PTHR12486">
    <property type="entry name" value="APRATAXIN-RELATED"/>
    <property type="match status" value="1"/>
</dbReference>
<proteinExistence type="predicted"/>
<reference evidence="8" key="1">
    <citation type="journal article" date="2023" name="Insect Mol. Biol.">
        <title>Genome sequencing provides insights into the evolution of gene families encoding plant cell wall-degrading enzymes in longhorned beetles.</title>
        <authorList>
            <person name="Shin N.R."/>
            <person name="Okamura Y."/>
            <person name="Kirsch R."/>
            <person name="Pauchet Y."/>
        </authorList>
    </citation>
    <scope>NUCLEOTIDE SEQUENCE</scope>
    <source>
        <strain evidence="8">MMC_N1</strain>
    </source>
</reference>
<evidence type="ECO:0000256" key="5">
    <source>
        <dbReference type="ARBA" id="ARBA00023242"/>
    </source>
</evidence>
<organism evidence="8 9">
    <name type="scientific">Molorchus minor</name>
    <dbReference type="NCBI Taxonomy" id="1323400"/>
    <lineage>
        <taxon>Eukaryota</taxon>
        <taxon>Metazoa</taxon>
        <taxon>Ecdysozoa</taxon>
        <taxon>Arthropoda</taxon>
        <taxon>Hexapoda</taxon>
        <taxon>Insecta</taxon>
        <taxon>Pterygota</taxon>
        <taxon>Neoptera</taxon>
        <taxon>Endopterygota</taxon>
        <taxon>Coleoptera</taxon>
        <taxon>Polyphaga</taxon>
        <taxon>Cucujiformia</taxon>
        <taxon>Chrysomeloidea</taxon>
        <taxon>Cerambycidae</taxon>
        <taxon>Lamiinae</taxon>
        <taxon>Monochamini</taxon>
        <taxon>Molorchus</taxon>
    </lineage>
</organism>
<dbReference type="Pfam" id="PF16278">
    <property type="entry name" value="zf-C2HE"/>
    <property type="match status" value="1"/>
</dbReference>
<evidence type="ECO:0000256" key="2">
    <source>
        <dbReference type="ARBA" id="ARBA00022723"/>
    </source>
</evidence>
<dbReference type="SUPFAM" id="SSF54197">
    <property type="entry name" value="HIT-like"/>
    <property type="match status" value="1"/>
</dbReference>
<evidence type="ECO:0000256" key="3">
    <source>
        <dbReference type="ARBA" id="ARBA00022833"/>
    </source>
</evidence>
<keyword evidence="4" id="KW-0238">DNA-binding</keyword>
<comment type="caution">
    <text evidence="6">Lacks conserved residue(s) required for the propagation of feature annotation.</text>
</comment>
<keyword evidence="3" id="KW-0862">Zinc</keyword>